<organism evidence="2 3">
    <name type="scientific">Daphnia magna</name>
    <dbReference type="NCBI Taxonomy" id="35525"/>
    <lineage>
        <taxon>Eukaryota</taxon>
        <taxon>Metazoa</taxon>
        <taxon>Ecdysozoa</taxon>
        <taxon>Arthropoda</taxon>
        <taxon>Crustacea</taxon>
        <taxon>Branchiopoda</taxon>
        <taxon>Diplostraca</taxon>
        <taxon>Cladocera</taxon>
        <taxon>Anomopoda</taxon>
        <taxon>Daphniidae</taxon>
        <taxon>Daphnia</taxon>
    </lineage>
</organism>
<feature type="non-terminal residue" evidence="2">
    <location>
        <position position="1"/>
    </location>
</feature>
<reference evidence="2 3" key="1">
    <citation type="submission" date="2016-03" db="EMBL/GenBank/DDBJ databases">
        <title>EvidentialGene: Evidence-directed Construction of Genes on Genomes.</title>
        <authorList>
            <person name="Gilbert D.G."/>
            <person name="Choi J.-H."/>
            <person name="Mockaitis K."/>
            <person name="Colbourne J."/>
            <person name="Pfrender M."/>
        </authorList>
    </citation>
    <scope>NUCLEOTIDE SEQUENCE [LARGE SCALE GENOMIC DNA]</scope>
    <source>
        <strain evidence="2 3">Xinb3</strain>
        <tissue evidence="2">Complete organism</tissue>
    </source>
</reference>
<name>A0A164I042_9CRUS</name>
<accession>A0A164I042</accession>
<keyword evidence="1" id="KW-0732">Signal</keyword>
<evidence type="ECO:0000313" key="2">
    <source>
        <dbReference type="EMBL" id="KZS00742.1"/>
    </source>
</evidence>
<protein>
    <submittedName>
        <fullName evidence="2">Uncharacterized protein</fullName>
    </submittedName>
</protein>
<proteinExistence type="predicted"/>
<keyword evidence="3" id="KW-1185">Reference proteome</keyword>
<feature type="chain" id="PRO_5007850629" evidence="1">
    <location>
        <begin position="21"/>
        <end position="64"/>
    </location>
</feature>
<comment type="caution">
    <text evidence="2">The sequence shown here is derived from an EMBL/GenBank/DDBJ whole genome shotgun (WGS) entry which is preliminary data.</text>
</comment>
<sequence length="64" mass="7107">WKLFLHFLCVCVCLQEGLVGFSKKKKKVGDDEREGHHLYGDAVGFGVGCNYIICSALVTDCLSR</sequence>
<dbReference type="AlphaFoldDB" id="A0A164I042"/>
<dbReference type="EMBL" id="LRGB01008697">
    <property type="protein sequence ID" value="KZS00742.1"/>
    <property type="molecule type" value="Genomic_DNA"/>
</dbReference>
<gene>
    <name evidence="2" type="ORF">APZ42_002840</name>
</gene>
<dbReference type="Proteomes" id="UP000076858">
    <property type="component" value="Unassembled WGS sequence"/>
</dbReference>
<evidence type="ECO:0000313" key="3">
    <source>
        <dbReference type="Proteomes" id="UP000076858"/>
    </source>
</evidence>
<evidence type="ECO:0000256" key="1">
    <source>
        <dbReference type="SAM" id="SignalP"/>
    </source>
</evidence>
<feature type="signal peptide" evidence="1">
    <location>
        <begin position="1"/>
        <end position="20"/>
    </location>
</feature>